<dbReference type="PROSITE" id="PS00671">
    <property type="entry name" value="D_2_HYDROXYACID_DH_3"/>
    <property type="match status" value="1"/>
</dbReference>
<evidence type="ECO:0000259" key="3">
    <source>
        <dbReference type="Pfam" id="PF02826"/>
    </source>
</evidence>
<dbReference type="AlphaFoldDB" id="A0A2A6FSY0"/>
<dbReference type="CDD" id="cd05300">
    <property type="entry name" value="2-Hacid_dh_1"/>
    <property type="match status" value="1"/>
</dbReference>
<dbReference type="Pfam" id="PF02826">
    <property type="entry name" value="2-Hacid_dh_C"/>
    <property type="match status" value="1"/>
</dbReference>
<evidence type="ECO:0000256" key="1">
    <source>
        <dbReference type="ARBA" id="ARBA00023002"/>
    </source>
</evidence>
<dbReference type="Proteomes" id="UP000219994">
    <property type="component" value="Unassembled WGS sequence"/>
</dbReference>
<organism evidence="4 5">
    <name type="scientific">Candidatus Lumbricidiphila eiseniae</name>
    <dbReference type="NCBI Taxonomy" id="1969409"/>
    <lineage>
        <taxon>Bacteria</taxon>
        <taxon>Bacillati</taxon>
        <taxon>Actinomycetota</taxon>
        <taxon>Actinomycetes</taxon>
        <taxon>Micrococcales</taxon>
        <taxon>Microbacteriaceae</taxon>
        <taxon>Candidatus Lumbricidiphila</taxon>
    </lineage>
</organism>
<gene>
    <name evidence="4" type="ORF">B5766_02285</name>
</gene>
<sequence length="337" mass="36364">MTITYLSTLPLPGSWFAQLRLRMPGVRVLHLTPEEAAAAPSEVLCSINLLHTSEWFPEPEQVPALGCVQLDTSGVDHVRGTALWETDVPIATLGGIAPVPMAEYAMMTVLELAHRMPLIEQYRATHTWPSNADRLCALTPKLLPGATMGIVGYGRVGREISRLATAFGMNVVGLSRTGCLPRADVTFNTGHLTVGGTTTELLPMDRLDGVLTRSDILIVVVPLTKLTRGMIGAEQLDLLPKGALVVNIARGGIVDEGALIERLRDRRIAGVALDVFDEEPLPISSDWWTEPGALITPHVAGLAPEYHAQTLDLVVENLTRLAEGQPIVNEVDRAAGY</sequence>
<dbReference type="Gene3D" id="3.40.50.720">
    <property type="entry name" value="NAD(P)-binding Rossmann-like Domain"/>
    <property type="match status" value="2"/>
</dbReference>
<proteinExistence type="predicted"/>
<evidence type="ECO:0000256" key="2">
    <source>
        <dbReference type="ARBA" id="ARBA00023027"/>
    </source>
</evidence>
<feature type="domain" description="D-isomer specific 2-hydroxyacid dehydrogenase NAD-binding" evidence="3">
    <location>
        <begin position="106"/>
        <end position="300"/>
    </location>
</feature>
<dbReference type="GO" id="GO:0016616">
    <property type="term" value="F:oxidoreductase activity, acting on the CH-OH group of donors, NAD or NADP as acceptor"/>
    <property type="evidence" value="ECO:0007669"/>
    <property type="project" value="UniProtKB-ARBA"/>
</dbReference>
<dbReference type="InterPro" id="IPR006140">
    <property type="entry name" value="D-isomer_DH_NAD-bd"/>
</dbReference>
<evidence type="ECO:0000313" key="5">
    <source>
        <dbReference type="Proteomes" id="UP000219994"/>
    </source>
</evidence>
<dbReference type="InterPro" id="IPR036291">
    <property type="entry name" value="NAD(P)-bd_dom_sf"/>
</dbReference>
<dbReference type="PANTHER" id="PTHR43333:SF1">
    <property type="entry name" value="D-ISOMER SPECIFIC 2-HYDROXYACID DEHYDROGENASE NAD-BINDING DOMAIN-CONTAINING PROTEIN"/>
    <property type="match status" value="1"/>
</dbReference>
<dbReference type="EMBL" id="NAEP01000023">
    <property type="protein sequence ID" value="PDQ35995.1"/>
    <property type="molecule type" value="Genomic_DNA"/>
</dbReference>
<reference evidence="5" key="1">
    <citation type="submission" date="2017-03" db="EMBL/GenBank/DDBJ databases">
        <authorList>
            <person name="Lund M.B."/>
        </authorList>
    </citation>
    <scope>NUCLEOTIDE SEQUENCE [LARGE SCALE GENOMIC DNA]</scope>
</reference>
<name>A0A2A6FSY0_9MICO</name>
<evidence type="ECO:0000313" key="4">
    <source>
        <dbReference type="EMBL" id="PDQ35995.1"/>
    </source>
</evidence>
<dbReference type="GO" id="GO:0051287">
    <property type="term" value="F:NAD binding"/>
    <property type="evidence" value="ECO:0007669"/>
    <property type="project" value="InterPro"/>
</dbReference>
<protein>
    <recommendedName>
        <fullName evidence="3">D-isomer specific 2-hydroxyacid dehydrogenase NAD-binding domain-containing protein</fullName>
    </recommendedName>
</protein>
<comment type="caution">
    <text evidence="4">The sequence shown here is derived from an EMBL/GenBank/DDBJ whole genome shotgun (WGS) entry which is preliminary data.</text>
</comment>
<dbReference type="PANTHER" id="PTHR43333">
    <property type="entry name" value="2-HACID_DH_C DOMAIN-CONTAINING PROTEIN"/>
    <property type="match status" value="1"/>
</dbReference>
<dbReference type="InterPro" id="IPR029753">
    <property type="entry name" value="D-isomer_DH_CS"/>
</dbReference>
<accession>A0A2A6FSY0</accession>
<keyword evidence="1" id="KW-0560">Oxidoreductase</keyword>
<dbReference type="SUPFAM" id="SSF51735">
    <property type="entry name" value="NAD(P)-binding Rossmann-fold domains"/>
    <property type="match status" value="1"/>
</dbReference>
<keyword evidence="2" id="KW-0520">NAD</keyword>